<feature type="transmembrane region" description="Helical" evidence="16">
    <location>
        <begin position="246"/>
        <end position="265"/>
    </location>
</feature>
<dbReference type="InterPro" id="IPR001757">
    <property type="entry name" value="P_typ_ATPase"/>
</dbReference>
<keyword evidence="5" id="KW-0813">Transport</keyword>
<comment type="subcellular location">
    <subcellularLocation>
        <location evidence="1">Cell membrane</location>
        <topology evidence="1">Multi-pass membrane protein</topology>
    </subcellularLocation>
</comment>
<comment type="catalytic activity">
    <reaction evidence="14">
        <text>Ca(2+)(in) + ATP + H2O = Ca(2+)(out) + ADP + phosphate + H(+)</text>
        <dbReference type="Rhea" id="RHEA:18105"/>
        <dbReference type="ChEBI" id="CHEBI:15377"/>
        <dbReference type="ChEBI" id="CHEBI:15378"/>
        <dbReference type="ChEBI" id="CHEBI:29108"/>
        <dbReference type="ChEBI" id="CHEBI:30616"/>
        <dbReference type="ChEBI" id="CHEBI:43474"/>
        <dbReference type="ChEBI" id="CHEBI:456216"/>
        <dbReference type="EC" id="7.2.2.10"/>
    </reaction>
</comment>
<dbReference type="Gene3D" id="1.20.1110.10">
    <property type="entry name" value="Calcium-transporting ATPase, transmembrane domain"/>
    <property type="match status" value="1"/>
</dbReference>
<dbReference type="SFLD" id="SFLDF00027">
    <property type="entry name" value="p-type_atpase"/>
    <property type="match status" value="1"/>
</dbReference>
<feature type="transmembrane region" description="Helical" evidence="16">
    <location>
        <begin position="62"/>
        <end position="78"/>
    </location>
</feature>
<dbReference type="GO" id="GO:0016887">
    <property type="term" value="F:ATP hydrolysis activity"/>
    <property type="evidence" value="ECO:0007669"/>
    <property type="project" value="InterPro"/>
</dbReference>
<name>A0A1I1FKK5_9LACT</name>
<dbReference type="InterPro" id="IPR008250">
    <property type="entry name" value="ATPase_P-typ_transduc_dom_A_sf"/>
</dbReference>
<dbReference type="SFLD" id="SFLDS00003">
    <property type="entry name" value="Haloacid_Dehalogenase"/>
    <property type="match status" value="1"/>
</dbReference>
<dbReference type="Pfam" id="PF00122">
    <property type="entry name" value="E1-E2_ATPase"/>
    <property type="match status" value="1"/>
</dbReference>
<sequence length="887" mass="97861">MADKKWFTLSHEEVERELETSKQTGLNSEAVDKRKEEYGLNKLPEDEQTPEWVKFLKQFNDILIYILLAAAVVTFFLGQYIDTAVILLVAVVNGVIGYVQESKAEKALEGIKNMLSLEAMVLRGEQKAEVDSIEIVPGDIVILNSGDKVPADLRLFEEHKLKVEESPLTGESTSVEKQTDKLDEDTPLGDRTNMVFSGTTVSSGKARGIVVETGESTEIGQINRSMNEVEEIKTPLLKQTDKFGKTISVVILVLAVLLFIAGLLIHDYEWGELLLSVISLTVASIPEGLPAILTIILALGVQSMADKHAIMRTLPSVETLGAVTVICSDKTGTLTKNEMTVQSVVTREKAYTVTGLGYEPEGKILDEKEKAVDVAEENDLKELLTAAKTVNEADIYKKGDQWEVSGDPTEGCLITLAEKSNVDIETLAIQSKIPFDSEYKYMAGLVEESNLKKIYIKGAPDRLFDMAGLGSEERAYWEEKMSERSKKGERVLAVGLKEVSEATDRIGHDDVQSGITLLGLTGIIDPPREEVIEAIKVCKEAGIQVKMITGDHKETALAIARELGITDQDKVTEGRELDELSEEEIRSLVEEVDVFARTSPQNKLQLVGALQNNGHVSAMTGDGVNDAPALKRADIGVAMGIKGTEVAKEASEMVLADDDFSTIVNAVREGRRVYDNLKKTILFILPTNGAEALLVMAALMLGIEMPLTPVQILYVNMITAVTIALALAFEPLEKGTMSKPPRDPDERLLSPYYVFRIIFVSVLIGGAIMWINQGLLAGYDSQHLNTITLHSLVFAQLFHLFNVRNERHFSLNDQFFDNKAAFLVSGLLIVFQLLVTYVPFLSNALGLYPIELNYWVYPVLVGLGVFVIVEIEKFITHKVLKKIKVRE</sequence>
<dbReference type="InterPro" id="IPR050510">
    <property type="entry name" value="Cation_transp_ATPase_P-type"/>
</dbReference>
<keyword evidence="10" id="KW-0067">ATP-binding</keyword>
<dbReference type="InterPro" id="IPR006068">
    <property type="entry name" value="ATPase_P-typ_cation-transptr_C"/>
</dbReference>
<evidence type="ECO:0000313" key="18">
    <source>
        <dbReference type="EMBL" id="SFB99516.1"/>
    </source>
</evidence>
<dbReference type="Proteomes" id="UP000199612">
    <property type="component" value="Unassembled WGS sequence"/>
</dbReference>
<dbReference type="SMART" id="SM00831">
    <property type="entry name" value="Cation_ATPase_N"/>
    <property type="match status" value="1"/>
</dbReference>
<dbReference type="FunFam" id="2.70.150.10:FF:000016">
    <property type="entry name" value="Calcium-transporting P-type ATPase putative"/>
    <property type="match status" value="1"/>
</dbReference>
<dbReference type="InterPro" id="IPR018303">
    <property type="entry name" value="ATPase_P-typ_P_site"/>
</dbReference>
<dbReference type="PROSITE" id="PS00154">
    <property type="entry name" value="ATPASE_E1_E2"/>
    <property type="match status" value="1"/>
</dbReference>
<dbReference type="InterPro" id="IPR023214">
    <property type="entry name" value="HAD_sf"/>
</dbReference>
<dbReference type="Pfam" id="PF00689">
    <property type="entry name" value="Cation_ATPase_C"/>
    <property type="match status" value="1"/>
</dbReference>
<evidence type="ECO:0000256" key="14">
    <source>
        <dbReference type="ARBA" id="ARBA00048694"/>
    </source>
</evidence>
<dbReference type="FunFam" id="3.40.50.1000:FF:000028">
    <property type="entry name" value="Calcium-transporting P-type ATPase, putative"/>
    <property type="match status" value="1"/>
</dbReference>
<feature type="transmembrane region" description="Helical" evidence="16">
    <location>
        <begin position="277"/>
        <end position="301"/>
    </location>
</feature>
<keyword evidence="4" id="KW-1003">Cell membrane</keyword>
<evidence type="ECO:0000256" key="9">
    <source>
        <dbReference type="ARBA" id="ARBA00022837"/>
    </source>
</evidence>
<dbReference type="InterPro" id="IPR036412">
    <property type="entry name" value="HAD-like_sf"/>
</dbReference>
<evidence type="ECO:0000256" key="1">
    <source>
        <dbReference type="ARBA" id="ARBA00004651"/>
    </source>
</evidence>
<feature type="transmembrane region" description="Helical" evidence="16">
    <location>
        <begin position="854"/>
        <end position="875"/>
    </location>
</feature>
<feature type="transmembrane region" description="Helical" evidence="16">
    <location>
        <begin position="783"/>
        <end position="801"/>
    </location>
</feature>
<keyword evidence="6 16" id="KW-0812">Transmembrane</keyword>
<evidence type="ECO:0000256" key="5">
    <source>
        <dbReference type="ARBA" id="ARBA00022568"/>
    </source>
</evidence>
<dbReference type="EMBL" id="FOLT01000002">
    <property type="protein sequence ID" value="SFB99516.1"/>
    <property type="molecule type" value="Genomic_DNA"/>
</dbReference>
<evidence type="ECO:0000256" key="12">
    <source>
        <dbReference type="ARBA" id="ARBA00022989"/>
    </source>
</evidence>
<dbReference type="SUPFAM" id="SSF81660">
    <property type="entry name" value="Metal cation-transporting ATPase, ATP-binding domain N"/>
    <property type="match status" value="1"/>
</dbReference>
<keyword evidence="19" id="KW-1185">Reference proteome</keyword>
<dbReference type="GO" id="GO:0005388">
    <property type="term" value="F:P-type calcium transporter activity"/>
    <property type="evidence" value="ECO:0007669"/>
    <property type="project" value="UniProtKB-EC"/>
</dbReference>
<feature type="domain" description="Cation-transporting P-type ATPase N-terminal" evidence="17">
    <location>
        <begin position="5"/>
        <end position="79"/>
    </location>
</feature>
<keyword evidence="8" id="KW-0547">Nucleotide-binding</keyword>
<dbReference type="SUPFAM" id="SSF81653">
    <property type="entry name" value="Calcium ATPase, transduction domain A"/>
    <property type="match status" value="1"/>
</dbReference>
<dbReference type="GO" id="GO:0030007">
    <property type="term" value="P:intracellular potassium ion homeostasis"/>
    <property type="evidence" value="ECO:0007669"/>
    <property type="project" value="TreeGrafter"/>
</dbReference>
<dbReference type="Pfam" id="PF00690">
    <property type="entry name" value="Cation_ATPase_N"/>
    <property type="match status" value="1"/>
</dbReference>
<dbReference type="InterPro" id="IPR023298">
    <property type="entry name" value="ATPase_P-typ_TM_dom_sf"/>
</dbReference>
<dbReference type="RefSeq" id="WP_091528444.1">
    <property type="nucleotide sequence ID" value="NZ_FOLT01000002.1"/>
</dbReference>
<keyword evidence="7" id="KW-0479">Metal-binding</keyword>
<dbReference type="InterPro" id="IPR004014">
    <property type="entry name" value="ATPase_P-typ_cation-transptr_N"/>
</dbReference>
<keyword evidence="5" id="KW-0406">Ion transport</keyword>
<evidence type="ECO:0000256" key="4">
    <source>
        <dbReference type="ARBA" id="ARBA00022475"/>
    </source>
</evidence>
<dbReference type="Pfam" id="PF13246">
    <property type="entry name" value="Cation_ATPase"/>
    <property type="match status" value="1"/>
</dbReference>
<evidence type="ECO:0000256" key="6">
    <source>
        <dbReference type="ARBA" id="ARBA00022692"/>
    </source>
</evidence>
<keyword evidence="13 16" id="KW-0472">Membrane</keyword>
<evidence type="ECO:0000256" key="15">
    <source>
        <dbReference type="SAM" id="MobiDB-lite"/>
    </source>
</evidence>
<evidence type="ECO:0000313" key="19">
    <source>
        <dbReference type="Proteomes" id="UP000199612"/>
    </source>
</evidence>
<accession>A0A1I1FKK5</accession>
<dbReference type="SFLD" id="SFLDG00002">
    <property type="entry name" value="C1.7:_P-type_atpase_like"/>
    <property type="match status" value="1"/>
</dbReference>
<evidence type="ECO:0000256" key="8">
    <source>
        <dbReference type="ARBA" id="ARBA00022741"/>
    </source>
</evidence>
<feature type="transmembrane region" description="Helical" evidence="16">
    <location>
        <begin position="753"/>
        <end position="771"/>
    </location>
</feature>
<dbReference type="GO" id="GO:1990573">
    <property type="term" value="P:potassium ion import across plasma membrane"/>
    <property type="evidence" value="ECO:0007669"/>
    <property type="project" value="TreeGrafter"/>
</dbReference>
<feature type="transmembrane region" description="Helical" evidence="16">
    <location>
        <begin position="821"/>
        <end position="842"/>
    </location>
</feature>
<protein>
    <recommendedName>
        <fullName evidence="3">P-type Ca(2+) transporter</fullName>
        <ecNumber evidence="3">7.2.2.10</ecNumber>
    </recommendedName>
</protein>
<dbReference type="OrthoDB" id="9760364at2"/>
<dbReference type="GO" id="GO:1902600">
    <property type="term" value="P:proton transmembrane transport"/>
    <property type="evidence" value="ECO:0007669"/>
    <property type="project" value="TreeGrafter"/>
</dbReference>
<evidence type="ECO:0000256" key="13">
    <source>
        <dbReference type="ARBA" id="ARBA00023136"/>
    </source>
</evidence>
<reference evidence="19" key="1">
    <citation type="submission" date="2016-10" db="EMBL/GenBank/DDBJ databases">
        <authorList>
            <person name="Varghese N."/>
            <person name="Submissions S."/>
        </authorList>
    </citation>
    <scope>NUCLEOTIDE SEQUENCE [LARGE SCALE GENOMIC DNA]</scope>
    <source>
        <strain evidence="19">DSM 23664</strain>
    </source>
</reference>
<feature type="region of interest" description="Disordered" evidence="15">
    <location>
        <begin position="165"/>
        <end position="189"/>
    </location>
</feature>
<dbReference type="Gene3D" id="3.40.1110.10">
    <property type="entry name" value="Calcium-transporting ATPase, cytoplasmic domain N"/>
    <property type="match status" value="1"/>
</dbReference>
<dbReference type="PANTHER" id="PTHR43294">
    <property type="entry name" value="SODIUM/POTASSIUM-TRANSPORTING ATPASE SUBUNIT ALPHA"/>
    <property type="match status" value="1"/>
</dbReference>
<evidence type="ECO:0000256" key="10">
    <source>
        <dbReference type="ARBA" id="ARBA00022840"/>
    </source>
</evidence>
<dbReference type="InterPro" id="IPR059000">
    <property type="entry name" value="ATPase_P-type_domA"/>
</dbReference>
<dbReference type="InterPro" id="IPR023299">
    <property type="entry name" value="ATPase_P-typ_cyto_dom_N"/>
</dbReference>
<dbReference type="NCBIfam" id="TIGR01494">
    <property type="entry name" value="ATPase_P-type"/>
    <property type="match status" value="2"/>
</dbReference>
<gene>
    <name evidence="18" type="ORF">SAMN04488102_102136</name>
</gene>
<dbReference type="GO" id="GO:0005524">
    <property type="term" value="F:ATP binding"/>
    <property type="evidence" value="ECO:0007669"/>
    <property type="project" value="UniProtKB-KW"/>
</dbReference>
<dbReference type="GO" id="GO:0006883">
    <property type="term" value="P:intracellular sodium ion homeostasis"/>
    <property type="evidence" value="ECO:0007669"/>
    <property type="project" value="TreeGrafter"/>
</dbReference>
<evidence type="ECO:0000256" key="7">
    <source>
        <dbReference type="ARBA" id="ARBA00022723"/>
    </source>
</evidence>
<dbReference type="Gene3D" id="2.70.150.10">
    <property type="entry name" value="Calcium-transporting ATPase, cytoplasmic transduction domain A"/>
    <property type="match status" value="1"/>
</dbReference>
<proteinExistence type="inferred from homology"/>
<dbReference type="Gene3D" id="3.40.50.1000">
    <property type="entry name" value="HAD superfamily/HAD-like"/>
    <property type="match status" value="1"/>
</dbReference>
<organism evidence="18 19">
    <name type="scientific">Alkalibacterium subtropicum</name>
    <dbReference type="NCBI Taxonomy" id="753702"/>
    <lineage>
        <taxon>Bacteria</taxon>
        <taxon>Bacillati</taxon>
        <taxon>Bacillota</taxon>
        <taxon>Bacilli</taxon>
        <taxon>Lactobacillales</taxon>
        <taxon>Carnobacteriaceae</taxon>
        <taxon>Alkalibacterium</taxon>
    </lineage>
</organism>
<dbReference type="CDD" id="cd02080">
    <property type="entry name" value="P-type_ATPase_cation"/>
    <property type="match status" value="1"/>
</dbReference>
<dbReference type="STRING" id="753702.SAMN04488102_102136"/>
<keyword evidence="12 16" id="KW-1133">Transmembrane helix</keyword>
<feature type="transmembrane region" description="Helical" evidence="16">
    <location>
        <begin position="681"/>
        <end position="701"/>
    </location>
</feature>
<dbReference type="GO" id="GO:0036376">
    <property type="term" value="P:sodium ion export across plasma membrane"/>
    <property type="evidence" value="ECO:0007669"/>
    <property type="project" value="TreeGrafter"/>
</dbReference>
<evidence type="ECO:0000256" key="11">
    <source>
        <dbReference type="ARBA" id="ARBA00022967"/>
    </source>
</evidence>
<dbReference type="GO" id="GO:0005886">
    <property type="term" value="C:plasma membrane"/>
    <property type="evidence" value="ECO:0007669"/>
    <property type="project" value="UniProtKB-SubCell"/>
</dbReference>
<dbReference type="PRINTS" id="PR00120">
    <property type="entry name" value="HATPASE"/>
</dbReference>
<dbReference type="SUPFAM" id="SSF56784">
    <property type="entry name" value="HAD-like"/>
    <property type="match status" value="1"/>
</dbReference>
<dbReference type="GO" id="GO:0005391">
    <property type="term" value="F:P-type sodium:potassium-exchanging transporter activity"/>
    <property type="evidence" value="ECO:0007669"/>
    <property type="project" value="TreeGrafter"/>
</dbReference>
<feature type="transmembrane region" description="Helical" evidence="16">
    <location>
        <begin position="713"/>
        <end position="732"/>
    </location>
</feature>
<dbReference type="GO" id="GO:0046872">
    <property type="term" value="F:metal ion binding"/>
    <property type="evidence" value="ECO:0007669"/>
    <property type="project" value="UniProtKB-KW"/>
</dbReference>
<evidence type="ECO:0000256" key="16">
    <source>
        <dbReference type="SAM" id="Phobius"/>
    </source>
</evidence>
<evidence type="ECO:0000256" key="3">
    <source>
        <dbReference type="ARBA" id="ARBA00012790"/>
    </source>
</evidence>
<dbReference type="AlphaFoldDB" id="A0A1I1FKK5"/>
<dbReference type="InterPro" id="IPR044492">
    <property type="entry name" value="P_typ_ATPase_HD_dom"/>
</dbReference>
<keyword evidence="5" id="KW-0109">Calcium transport</keyword>
<keyword evidence="9" id="KW-0106">Calcium</keyword>
<dbReference type="SUPFAM" id="SSF81665">
    <property type="entry name" value="Calcium ATPase, transmembrane domain M"/>
    <property type="match status" value="1"/>
</dbReference>
<dbReference type="PANTHER" id="PTHR43294:SF20">
    <property type="entry name" value="P-TYPE ATPASE"/>
    <property type="match status" value="1"/>
</dbReference>
<evidence type="ECO:0000256" key="2">
    <source>
        <dbReference type="ARBA" id="ARBA00005675"/>
    </source>
</evidence>
<evidence type="ECO:0000259" key="17">
    <source>
        <dbReference type="SMART" id="SM00831"/>
    </source>
</evidence>
<dbReference type="PRINTS" id="PR00119">
    <property type="entry name" value="CATATPASE"/>
</dbReference>
<dbReference type="EC" id="7.2.2.10" evidence="3"/>
<keyword evidence="11" id="KW-1278">Translocase</keyword>
<comment type="similarity">
    <text evidence="2">Belongs to the cation transport ATPase (P-type) (TC 3.A.3) family. Type IIA subfamily.</text>
</comment>